<accession>A0A318MYY9</accession>
<dbReference type="SUPFAM" id="SSF53448">
    <property type="entry name" value="Nucleotide-diphospho-sugar transferases"/>
    <property type="match status" value="2"/>
</dbReference>
<proteinExistence type="predicted"/>
<dbReference type="InterPro" id="IPR029044">
    <property type="entry name" value="Nucleotide-diphossugar_trans"/>
</dbReference>
<dbReference type="Pfam" id="PF00535">
    <property type="entry name" value="Glycos_transf_2"/>
    <property type="match status" value="2"/>
</dbReference>
<keyword evidence="3" id="KW-1185">Reference proteome</keyword>
<sequence>MGFMNAQSRCTGFCQRVEEGVFVGWAINVVKPEKPTIVSAFIDDVKISEIKCDIENKTLQQKLNFFRGDIGFQFSIPERYRDNKKHKLSFQFIDETPFIISDSKQNNKQVSYVYFQLLRNNDSVEYESFIDGWKNGSIVGWVLKKDLKTGEYIGNCSILVVMNGIELQMVQANRYRPDVANAYNGEPRCGFAVVIPKVLRKCFKAEFRVYVMPDYIEVKNSPYQTSLVDDLLEQKLLIMNQHIDSLYNEINSLKSEIKNLIAYPEYVIDEYHLWAQKYFSSLPKLLDKKRQNLKDLKIKLKSPKISIICPVYKPDLSHFREAVDSVLCQTYKNWELILIDDGGKSASIQREIKKYVLYDNRIKAITLTCNMGISEATNEGLKQVKGQWIAFFDHDDLLVPEALEMMIMEAQCHNAYFVYSDEDKLDNNGEFTEPNLKPDFNYRYLLGCNYICHFVMIHVDYVRKVGFLSSQYNGAQDHDFILRLTEYLKSSQIHHVQEILYHWRITPNSTAETTANKQYAVKAGIACVSDHLKRKGQETMVSSIENATMYKVAWNKIPQSTVTIIIPFKDQIEITKKCVDRILDQTNYSHYNILLVDNGSKKPETLEFIKNYSRKKTVNFLTVQEEFNFSRLNNLAAQKIKSDFYLFLNNDVFIENEDWLEIMLNEAEFADDIAIVGAKLLYPNGRIQHGGIIVGPGEVAQHMNRGMIKNDFGYVGRSVLSQELTAVTAAMMLVKASVFHEVDGFDEINLKIAYNDVDLCLKVREAGYRIIMCMDVIAIHHESYSRGSDDRPEHQERFTYEMEFMEKKWGEKAVYKNDSAYSPHFKVKPQLFYELTDPAKI</sequence>
<feature type="domain" description="Glycosyltransferase 2-like" evidence="1">
    <location>
        <begin position="306"/>
        <end position="462"/>
    </location>
</feature>
<evidence type="ECO:0000259" key="1">
    <source>
        <dbReference type="Pfam" id="PF00535"/>
    </source>
</evidence>
<gene>
    <name evidence="2" type="ORF">DK869_02025</name>
</gene>
<protein>
    <submittedName>
        <fullName evidence="2">O-antigen biosynthesis protein</fullName>
    </submittedName>
</protein>
<organism evidence="2 3">
    <name type="scientific">Commensalibacter melissae</name>
    <dbReference type="NCBI Taxonomy" id="2070537"/>
    <lineage>
        <taxon>Bacteria</taxon>
        <taxon>Pseudomonadati</taxon>
        <taxon>Pseudomonadota</taxon>
        <taxon>Alphaproteobacteria</taxon>
        <taxon>Acetobacterales</taxon>
        <taxon>Acetobacteraceae</taxon>
    </lineage>
</organism>
<dbReference type="PANTHER" id="PTHR43179">
    <property type="entry name" value="RHAMNOSYLTRANSFERASE WBBL"/>
    <property type="match status" value="1"/>
</dbReference>
<dbReference type="EMBL" id="QGLT01000001">
    <property type="protein sequence ID" value="PXZ01801.1"/>
    <property type="molecule type" value="Genomic_DNA"/>
</dbReference>
<evidence type="ECO:0000313" key="3">
    <source>
        <dbReference type="Proteomes" id="UP000247565"/>
    </source>
</evidence>
<dbReference type="CDD" id="cd04186">
    <property type="entry name" value="GT_2_like_c"/>
    <property type="match status" value="1"/>
</dbReference>
<name>A0A318MYY9_9PROT</name>
<comment type="caution">
    <text evidence="2">The sequence shown here is derived from an EMBL/GenBank/DDBJ whole genome shotgun (WGS) entry which is preliminary data.</text>
</comment>
<dbReference type="InterPro" id="IPR001173">
    <property type="entry name" value="Glyco_trans_2-like"/>
</dbReference>
<dbReference type="Gene3D" id="3.90.550.10">
    <property type="entry name" value="Spore Coat Polysaccharide Biosynthesis Protein SpsA, Chain A"/>
    <property type="match status" value="2"/>
</dbReference>
<evidence type="ECO:0000313" key="2">
    <source>
        <dbReference type="EMBL" id="PXZ01801.1"/>
    </source>
</evidence>
<dbReference type="PANTHER" id="PTHR43179:SF7">
    <property type="entry name" value="RHAMNOSYLTRANSFERASE WBBL"/>
    <property type="match status" value="1"/>
</dbReference>
<dbReference type="Proteomes" id="UP000247565">
    <property type="component" value="Unassembled WGS sequence"/>
</dbReference>
<dbReference type="GO" id="GO:0016757">
    <property type="term" value="F:glycosyltransferase activity"/>
    <property type="evidence" value="ECO:0007669"/>
    <property type="project" value="UniProtKB-KW"/>
</dbReference>
<feature type="domain" description="Glycosyltransferase 2-like" evidence="1">
    <location>
        <begin position="563"/>
        <end position="678"/>
    </location>
</feature>
<dbReference type="AlphaFoldDB" id="A0A318MYY9"/>
<reference evidence="2 3" key="1">
    <citation type="submission" date="2018-05" db="EMBL/GenBank/DDBJ databases">
        <title>Reference genomes for bee gut microbiota database.</title>
        <authorList>
            <person name="Ellegaard K.M."/>
        </authorList>
    </citation>
    <scope>NUCLEOTIDE SEQUENCE [LARGE SCALE GENOMIC DNA]</scope>
    <source>
        <strain evidence="2 3">ESL0284</strain>
    </source>
</reference>
<dbReference type="CDD" id="cd04184">
    <property type="entry name" value="GT2_RfbC_Mx_like"/>
    <property type="match status" value="1"/>
</dbReference>